<dbReference type="InterPro" id="IPR010390">
    <property type="entry name" value="ABC-2_transporter-like"/>
</dbReference>
<feature type="transmembrane region" description="Helical" evidence="1">
    <location>
        <begin position="21"/>
        <end position="43"/>
    </location>
</feature>
<dbReference type="PANTHER" id="PTHR36832">
    <property type="entry name" value="SLR1174 PROTEIN-RELATED"/>
    <property type="match status" value="1"/>
</dbReference>
<dbReference type="OrthoDB" id="8582979at2"/>
<keyword evidence="1" id="KW-0812">Transmembrane</keyword>
<evidence type="ECO:0000313" key="3">
    <source>
        <dbReference type="Proteomes" id="UP000214746"/>
    </source>
</evidence>
<dbReference type="PANTHER" id="PTHR36832:SF1">
    <property type="entry name" value="SLR1174 PROTEIN"/>
    <property type="match status" value="1"/>
</dbReference>
<evidence type="ECO:0008006" key="4">
    <source>
        <dbReference type="Google" id="ProtNLM"/>
    </source>
</evidence>
<feature type="transmembrane region" description="Helical" evidence="1">
    <location>
        <begin position="117"/>
        <end position="139"/>
    </location>
</feature>
<proteinExistence type="predicted"/>
<dbReference type="Pfam" id="PF06182">
    <property type="entry name" value="ABC2_membrane_6"/>
    <property type="match status" value="1"/>
</dbReference>
<dbReference type="Proteomes" id="UP000214746">
    <property type="component" value="Unassembled WGS sequence"/>
</dbReference>
<name>A0A2W1P1Q1_PAEXE</name>
<dbReference type="RefSeq" id="WP_089199904.1">
    <property type="nucleotide sequence ID" value="NZ_NHRJ02000004.1"/>
</dbReference>
<feature type="transmembrane region" description="Helical" evidence="1">
    <location>
        <begin position="151"/>
        <end position="176"/>
    </location>
</feature>
<accession>A0A2W1P1Q1</accession>
<feature type="transmembrane region" description="Helical" evidence="1">
    <location>
        <begin position="231"/>
        <end position="258"/>
    </location>
</feature>
<evidence type="ECO:0000256" key="1">
    <source>
        <dbReference type="SAM" id="Phobius"/>
    </source>
</evidence>
<keyword evidence="3" id="KW-1185">Reference proteome</keyword>
<protein>
    <recommendedName>
        <fullName evidence="4">ABC transporter permease</fullName>
    </recommendedName>
</protein>
<sequence>MMSAVQRLSGMSLIAVRQRMQFRFDFIMTLVSTLLFSVLYFMLWKAIYEYSAETVMPWEQLITYVMVGQAINFARWSPADRAPTYEIARRVRTGDIALDLIRPVDFQLQRFVEAAGFFAVEMLWVNVPSMLLLICVLGISPPADVVSAAGFALSLVIGFLVAFSINSIVMMVSFLTTNTFGVQLAKRAVVDIFAGTLIPFEFFPAGLRVVMEFLPFQAMAYIPLSIYTGGLTGWTMAVALSEQLGWAVLMIALSRLLWMKAARRLTINGG</sequence>
<keyword evidence="1" id="KW-1133">Transmembrane helix</keyword>
<organism evidence="2 3">
    <name type="scientific">Paenibacillus xerothermodurans</name>
    <dbReference type="NCBI Taxonomy" id="1977292"/>
    <lineage>
        <taxon>Bacteria</taxon>
        <taxon>Bacillati</taxon>
        <taxon>Bacillota</taxon>
        <taxon>Bacilli</taxon>
        <taxon>Bacillales</taxon>
        <taxon>Paenibacillaceae</taxon>
        <taxon>Paenibacillus</taxon>
    </lineage>
</organism>
<comment type="caution">
    <text evidence="2">The sequence shown here is derived from an EMBL/GenBank/DDBJ whole genome shotgun (WGS) entry which is preliminary data.</text>
</comment>
<evidence type="ECO:0000313" key="2">
    <source>
        <dbReference type="EMBL" id="PZE21048.1"/>
    </source>
</evidence>
<reference evidence="2" key="1">
    <citation type="submission" date="2018-06" db="EMBL/GenBank/DDBJ databases">
        <title>Paenibacillus xerothermodurans sp. nov. an extremely dry heat resistant spore forming bacterium isolated from the soil of Cape Canaveral, Florida.</title>
        <authorList>
            <person name="Seuylemezian A."/>
            <person name="Kaur N."/>
            <person name="Patil P."/>
            <person name="Patil P."/>
            <person name="Mayilraj S."/>
            <person name="Vaishampayan P."/>
        </authorList>
    </citation>
    <scope>NUCLEOTIDE SEQUENCE [LARGE SCALE GENOMIC DNA]</scope>
    <source>
        <strain evidence="2">ATCC 27380</strain>
    </source>
</reference>
<dbReference type="AlphaFoldDB" id="A0A2W1P1Q1"/>
<feature type="transmembrane region" description="Helical" evidence="1">
    <location>
        <begin position="188"/>
        <end position="211"/>
    </location>
</feature>
<keyword evidence="1" id="KW-0472">Membrane</keyword>
<gene>
    <name evidence="2" type="ORF">CBW46_010230</name>
</gene>
<dbReference type="EMBL" id="NHRJ02000004">
    <property type="protein sequence ID" value="PZE21048.1"/>
    <property type="molecule type" value="Genomic_DNA"/>
</dbReference>